<sequence>MLPRVYCSTHENPPKCELTVKPVFKIKAYACATSGTTNFVLLLLRPVQRELFNEPAINPSPVNLNIF</sequence>
<keyword evidence="2" id="KW-1185">Reference proteome</keyword>
<dbReference type="AlphaFoldDB" id="A0A4U5PH93"/>
<proteinExistence type="predicted"/>
<protein>
    <submittedName>
        <fullName evidence="1">Uncharacterized protein</fullName>
    </submittedName>
</protein>
<comment type="caution">
    <text evidence="1">The sequence shown here is derived from an EMBL/GenBank/DDBJ whole genome shotgun (WGS) entry which is preliminary data.</text>
</comment>
<evidence type="ECO:0000313" key="1">
    <source>
        <dbReference type="EMBL" id="TKR95803.1"/>
    </source>
</evidence>
<dbReference type="EMBL" id="AZBU02000002">
    <property type="protein sequence ID" value="TKR95803.1"/>
    <property type="molecule type" value="Genomic_DNA"/>
</dbReference>
<reference evidence="1 2" key="1">
    <citation type="journal article" date="2015" name="Genome Biol.">
        <title>Comparative genomics of Steinernema reveals deeply conserved gene regulatory networks.</title>
        <authorList>
            <person name="Dillman A.R."/>
            <person name="Macchietto M."/>
            <person name="Porter C.F."/>
            <person name="Rogers A."/>
            <person name="Williams B."/>
            <person name="Antoshechkin I."/>
            <person name="Lee M.M."/>
            <person name="Goodwin Z."/>
            <person name="Lu X."/>
            <person name="Lewis E.E."/>
            <person name="Goodrich-Blair H."/>
            <person name="Stock S.P."/>
            <person name="Adams B.J."/>
            <person name="Sternberg P.W."/>
            <person name="Mortazavi A."/>
        </authorList>
    </citation>
    <scope>NUCLEOTIDE SEQUENCE [LARGE SCALE GENOMIC DNA]</scope>
    <source>
        <strain evidence="1 2">ALL</strain>
    </source>
</reference>
<gene>
    <name evidence="1" type="ORF">L596_009924</name>
</gene>
<dbReference type="Proteomes" id="UP000298663">
    <property type="component" value="Unassembled WGS sequence"/>
</dbReference>
<evidence type="ECO:0000313" key="2">
    <source>
        <dbReference type="Proteomes" id="UP000298663"/>
    </source>
</evidence>
<organism evidence="1 2">
    <name type="scientific">Steinernema carpocapsae</name>
    <name type="common">Entomopathogenic nematode</name>
    <dbReference type="NCBI Taxonomy" id="34508"/>
    <lineage>
        <taxon>Eukaryota</taxon>
        <taxon>Metazoa</taxon>
        <taxon>Ecdysozoa</taxon>
        <taxon>Nematoda</taxon>
        <taxon>Chromadorea</taxon>
        <taxon>Rhabditida</taxon>
        <taxon>Tylenchina</taxon>
        <taxon>Panagrolaimomorpha</taxon>
        <taxon>Strongyloidoidea</taxon>
        <taxon>Steinernematidae</taxon>
        <taxon>Steinernema</taxon>
    </lineage>
</organism>
<reference evidence="1 2" key="2">
    <citation type="journal article" date="2019" name="G3 (Bethesda)">
        <title>Hybrid Assembly of the Genome of the Entomopathogenic Nematode Steinernema carpocapsae Identifies the X-Chromosome.</title>
        <authorList>
            <person name="Serra L."/>
            <person name="Macchietto M."/>
            <person name="Macias-Munoz A."/>
            <person name="McGill C.J."/>
            <person name="Rodriguez I.M."/>
            <person name="Rodriguez B."/>
            <person name="Murad R."/>
            <person name="Mortazavi A."/>
        </authorList>
    </citation>
    <scope>NUCLEOTIDE SEQUENCE [LARGE SCALE GENOMIC DNA]</scope>
    <source>
        <strain evidence="1 2">ALL</strain>
    </source>
</reference>
<accession>A0A4U5PH93</accession>
<name>A0A4U5PH93_STECR</name>